<dbReference type="RefSeq" id="WP_192372244.1">
    <property type="nucleotide sequence ID" value="NZ_CAJHIV010000001.1"/>
</dbReference>
<keyword evidence="2" id="KW-1185">Reference proteome</keyword>
<organism evidence="1 2">
    <name type="scientific">Methylomonas albis</name>
    <dbReference type="NCBI Taxonomy" id="1854563"/>
    <lineage>
        <taxon>Bacteria</taxon>
        <taxon>Pseudomonadati</taxon>
        <taxon>Pseudomonadota</taxon>
        <taxon>Gammaproteobacteria</taxon>
        <taxon>Methylococcales</taxon>
        <taxon>Methylococcaceae</taxon>
        <taxon>Methylomonas</taxon>
    </lineage>
</organism>
<dbReference type="Proteomes" id="UP000652176">
    <property type="component" value="Unassembled WGS sequence"/>
</dbReference>
<evidence type="ECO:0008006" key="3">
    <source>
        <dbReference type="Google" id="ProtNLM"/>
    </source>
</evidence>
<evidence type="ECO:0000313" key="1">
    <source>
        <dbReference type="EMBL" id="MBD9354386.1"/>
    </source>
</evidence>
<name>A0ABR9CVD3_9GAMM</name>
<accession>A0ABR9CVD3</accession>
<reference evidence="1 2" key="1">
    <citation type="submission" date="2020-09" db="EMBL/GenBank/DDBJ databases">
        <title>Methylomonas albis sp. nov. and Methylomonas fluvii sp. nov.: Two cold-adapted methanotrophs from the River Elbe and an amended description of Methylovulum psychrotolerans strain Eb1.</title>
        <authorList>
            <person name="Bussmann I.K."/>
            <person name="Klings K.-W."/>
            <person name="Warnstedt J."/>
            <person name="Hoppert M."/>
            <person name="Saborowski A."/>
            <person name="Horn F."/>
            <person name="Liebner S."/>
        </authorList>
    </citation>
    <scope>NUCLEOTIDE SEQUENCE [LARGE SCALE GENOMIC DNA]</scope>
    <source>
        <strain evidence="1 2">EbA</strain>
    </source>
</reference>
<evidence type="ECO:0000313" key="2">
    <source>
        <dbReference type="Proteomes" id="UP000652176"/>
    </source>
</evidence>
<dbReference type="EMBL" id="JACXSS010000001">
    <property type="protein sequence ID" value="MBD9354386.1"/>
    <property type="molecule type" value="Genomic_DNA"/>
</dbReference>
<comment type="caution">
    <text evidence="1">The sequence shown here is derived from an EMBL/GenBank/DDBJ whole genome shotgun (WGS) entry which is preliminary data.</text>
</comment>
<sequence length="182" mass="20962">MRNTLKYLSVYFALSSYGLCDSETPEQFCEKYIDSLRNEGLMAAPRFIHSEELQRFKSMFITIFDPNHEFLNQKDILKFFFGADATYDTVASTTPYNLLSRVIYLSTPHTKGFILSPKILGSVTRNEDNSAYVVIQIDSNIAKPEVEILSLRREGADWKLLLSSEFESMLKNKLFINSKERS</sequence>
<proteinExistence type="predicted"/>
<protein>
    <recommendedName>
        <fullName evidence="3">DUF3828 domain-containing protein</fullName>
    </recommendedName>
</protein>
<gene>
    <name evidence="1" type="ORF">IE877_00525</name>
</gene>